<keyword evidence="11" id="KW-1185">Reference proteome</keyword>
<gene>
    <name evidence="10" type="ORF">EQG49_01355</name>
</gene>
<protein>
    <recommendedName>
        <fullName evidence="2">acetyl-CoA C-acetyltransferase</fullName>
        <ecNumber evidence="2">2.3.1.9</ecNumber>
    </recommendedName>
    <alternativeName>
        <fullName evidence="5">Acetoacetyl-CoA thiolase</fullName>
    </alternativeName>
</protein>
<dbReference type="OrthoDB" id="9764892at2"/>
<feature type="active site" description="Proton acceptor" evidence="6">
    <location>
        <position position="381"/>
    </location>
</feature>
<evidence type="ECO:0000256" key="5">
    <source>
        <dbReference type="ARBA" id="ARBA00030755"/>
    </source>
</evidence>
<dbReference type="CDD" id="cd00751">
    <property type="entry name" value="thiolase"/>
    <property type="match status" value="1"/>
</dbReference>
<dbReference type="GO" id="GO:0003985">
    <property type="term" value="F:acetyl-CoA C-acetyltransferase activity"/>
    <property type="evidence" value="ECO:0007669"/>
    <property type="project" value="UniProtKB-EC"/>
</dbReference>
<organism evidence="10 11">
    <name type="scientific">Periweissella cryptocerci</name>
    <dbReference type="NCBI Taxonomy" id="2506420"/>
    <lineage>
        <taxon>Bacteria</taxon>
        <taxon>Bacillati</taxon>
        <taxon>Bacillota</taxon>
        <taxon>Bacilli</taxon>
        <taxon>Lactobacillales</taxon>
        <taxon>Lactobacillaceae</taxon>
        <taxon>Periweissella</taxon>
    </lineage>
</organism>
<dbReference type="PIRSF" id="PIRSF000429">
    <property type="entry name" value="Ac-CoA_Ac_transf"/>
    <property type="match status" value="1"/>
</dbReference>
<comment type="similarity">
    <text evidence="1 7">Belongs to the thiolase-like superfamily. Thiolase family.</text>
</comment>
<dbReference type="NCBIfam" id="TIGR01930">
    <property type="entry name" value="AcCoA-C-Actrans"/>
    <property type="match status" value="1"/>
</dbReference>
<evidence type="ECO:0000259" key="9">
    <source>
        <dbReference type="Pfam" id="PF02803"/>
    </source>
</evidence>
<sequence>MELNKVVIVSAMRTPIGKLGGQFKDYSATELGSIAIEAALDNAGVAPELIEEVYMGNVLQAGGGQNPARQAAIGAGIPVTVPATTVNVVCASGLESINLAAKSILLGDADIVVAGGMESMSSAPFLVRNARFGYKFGNGAFEDVILADGLNDAYSDIQMGHTAENVAKMFDFTRTDFDEFALNSQNKAINAIDNNLFADEIVAVPSRAKATRGEAITQDEAPRRNVELEKMAKLKPAFIEDGVVTAGNAAGLNDGAAAVVLMSADKAAELGLTPLVEWEASTLIGLDPNIMGLGPIKATEKLLAKTDLAVDDIDLFEINEAFAAQAVPVVAELGVDPAKVNINGGAIALGHPLGASGARILVTLIHNMKRTDKQLGVATLCVGGGMGVATLVKRI</sequence>
<feature type="active site" description="Acyl-thioester intermediate" evidence="6">
    <location>
        <position position="90"/>
    </location>
</feature>
<proteinExistence type="inferred from homology"/>
<name>A0A4P6YRF3_9LACO</name>
<dbReference type="InterPro" id="IPR020617">
    <property type="entry name" value="Thiolase_C"/>
</dbReference>
<dbReference type="PROSITE" id="PS00098">
    <property type="entry name" value="THIOLASE_1"/>
    <property type="match status" value="1"/>
</dbReference>
<evidence type="ECO:0000256" key="7">
    <source>
        <dbReference type="RuleBase" id="RU003557"/>
    </source>
</evidence>
<dbReference type="Pfam" id="PF02803">
    <property type="entry name" value="Thiolase_C"/>
    <property type="match status" value="1"/>
</dbReference>
<reference evidence="11" key="1">
    <citation type="submission" date="2019-03" db="EMBL/GenBank/DDBJ databases">
        <title>Weissella sp. 26KH-42 Genome sequencing.</title>
        <authorList>
            <person name="Heo J."/>
            <person name="Kim S.-J."/>
            <person name="Kim J.-S."/>
            <person name="Hong S.-B."/>
            <person name="Kwon S.-W."/>
        </authorList>
    </citation>
    <scope>NUCLEOTIDE SEQUENCE [LARGE SCALE GENOMIC DNA]</scope>
    <source>
        <strain evidence="11">26KH-42</strain>
    </source>
</reference>
<dbReference type="Pfam" id="PF00108">
    <property type="entry name" value="Thiolase_N"/>
    <property type="match status" value="1"/>
</dbReference>
<dbReference type="InterPro" id="IPR020613">
    <property type="entry name" value="Thiolase_CS"/>
</dbReference>
<evidence type="ECO:0000256" key="1">
    <source>
        <dbReference type="ARBA" id="ARBA00010982"/>
    </source>
</evidence>
<evidence type="ECO:0000313" key="11">
    <source>
        <dbReference type="Proteomes" id="UP000292886"/>
    </source>
</evidence>
<feature type="domain" description="Thiolase C-terminal" evidence="9">
    <location>
        <begin position="273"/>
        <end position="393"/>
    </location>
</feature>
<dbReference type="InterPro" id="IPR020610">
    <property type="entry name" value="Thiolase_AS"/>
</dbReference>
<evidence type="ECO:0000259" key="8">
    <source>
        <dbReference type="Pfam" id="PF00108"/>
    </source>
</evidence>
<dbReference type="InterPro" id="IPR002155">
    <property type="entry name" value="Thiolase"/>
</dbReference>
<dbReference type="InterPro" id="IPR016039">
    <property type="entry name" value="Thiolase-like"/>
</dbReference>
<dbReference type="EC" id="2.3.1.9" evidence="2"/>
<dbReference type="KEGG" id="wei:EQG49_01355"/>
<dbReference type="Gene3D" id="3.40.47.10">
    <property type="match status" value="2"/>
</dbReference>
<evidence type="ECO:0000256" key="2">
    <source>
        <dbReference type="ARBA" id="ARBA00012705"/>
    </source>
</evidence>
<dbReference type="InterPro" id="IPR020615">
    <property type="entry name" value="Thiolase_acyl_enz_int_AS"/>
</dbReference>
<evidence type="ECO:0000256" key="4">
    <source>
        <dbReference type="ARBA" id="ARBA00023315"/>
    </source>
</evidence>
<dbReference type="FunFam" id="3.40.47.10:FF:000010">
    <property type="entry name" value="Acetyl-CoA acetyltransferase (Thiolase)"/>
    <property type="match status" value="1"/>
</dbReference>
<dbReference type="SUPFAM" id="SSF53901">
    <property type="entry name" value="Thiolase-like"/>
    <property type="match status" value="2"/>
</dbReference>
<feature type="domain" description="Thiolase N-terminal" evidence="8">
    <location>
        <begin position="6"/>
        <end position="264"/>
    </location>
</feature>
<dbReference type="PANTHER" id="PTHR18919:SF107">
    <property type="entry name" value="ACETYL-COA ACETYLTRANSFERASE, CYTOSOLIC"/>
    <property type="match status" value="1"/>
</dbReference>
<evidence type="ECO:0000256" key="3">
    <source>
        <dbReference type="ARBA" id="ARBA00022679"/>
    </source>
</evidence>
<keyword evidence="3 7" id="KW-0808">Transferase</keyword>
<keyword evidence="4 7" id="KW-0012">Acyltransferase</keyword>
<accession>A0A4P6YRF3</accession>
<dbReference type="PANTHER" id="PTHR18919">
    <property type="entry name" value="ACETYL-COA C-ACYLTRANSFERASE"/>
    <property type="match status" value="1"/>
</dbReference>
<dbReference type="AlphaFoldDB" id="A0A4P6YRF3"/>
<dbReference type="RefSeq" id="WP_133362276.1">
    <property type="nucleotide sequence ID" value="NZ_CP037940.1"/>
</dbReference>
<feature type="active site" description="Proton acceptor" evidence="6">
    <location>
        <position position="351"/>
    </location>
</feature>
<evidence type="ECO:0000313" key="10">
    <source>
        <dbReference type="EMBL" id="QBO35196.1"/>
    </source>
</evidence>
<evidence type="ECO:0000256" key="6">
    <source>
        <dbReference type="PIRSR" id="PIRSR000429-1"/>
    </source>
</evidence>
<dbReference type="InterPro" id="IPR020616">
    <property type="entry name" value="Thiolase_N"/>
</dbReference>
<dbReference type="PROSITE" id="PS00737">
    <property type="entry name" value="THIOLASE_2"/>
    <property type="match status" value="1"/>
</dbReference>
<dbReference type="PROSITE" id="PS00099">
    <property type="entry name" value="THIOLASE_3"/>
    <property type="match status" value="1"/>
</dbReference>
<dbReference type="EMBL" id="CP037940">
    <property type="protein sequence ID" value="QBO35196.1"/>
    <property type="molecule type" value="Genomic_DNA"/>
</dbReference>
<dbReference type="Proteomes" id="UP000292886">
    <property type="component" value="Chromosome"/>
</dbReference>